<dbReference type="SUPFAM" id="SSF48403">
    <property type="entry name" value="Ankyrin repeat"/>
    <property type="match status" value="1"/>
</dbReference>
<dbReference type="OrthoDB" id="5406014at2759"/>
<keyword evidence="1" id="KW-0040">ANK repeat</keyword>
<gene>
    <name evidence="2" type="ORF">DILT_LOCUS7244</name>
</gene>
<dbReference type="SMART" id="SM00248">
    <property type="entry name" value="ANK"/>
    <property type="match status" value="4"/>
</dbReference>
<dbReference type="InterPro" id="IPR002110">
    <property type="entry name" value="Ankyrin_rpt"/>
</dbReference>
<protein>
    <submittedName>
        <fullName evidence="2">Uncharacterized protein</fullName>
    </submittedName>
</protein>
<dbReference type="PROSITE" id="PS50088">
    <property type="entry name" value="ANK_REPEAT"/>
    <property type="match status" value="1"/>
</dbReference>
<name>A0A3P7LKQ4_DIBLA</name>
<evidence type="ECO:0000313" key="3">
    <source>
        <dbReference type="Proteomes" id="UP000281553"/>
    </source>
</evidence>
<proteinExistence type="predicted"/>
<reference evidence="2 3" key="1">
    <citation type="submission" date="2018-11" db="EMBL/GenBank/DDBJ databases">
        <authorList>
            <consortium name="Pathogen Informatics"/>
        </authorList>
    </citation>
    <scope>NUCLEOTIDE SEQUENCE [LARGE SCALE GENOMIC DNA]</scope>
</reference>
<feature type="repeat" description="ANK" evidence="1">
    <location>
        <begin position="308"/>
        <end position="329"/>
    </location>
</feature>
<sequence length="361" mass="40629">MDRTDKPQRYSLFRKLRMLSFRDKPATALVRTAYLRKLYSKWSESQTDHPMRADGDIPNTKSVALNSAFWPKPSNAFYFLDLPTSTDEPLPMEDVVSSLAEEVLVEVSEEFKAQAIESYIDNHASYDSLYLPDTPTTPTETQNSTSLNSALKSLQEDWFRATLAKDATFETMEAYLQVLSHFGPYVLQRVVNFTDKAGNTLLHLAIVLKSWPLIVVLLSKCDSCHVDHFNNLGFTPLMTAAFSISQPMSVDEHTGLDLLIKQSNLNLLSKNRLAASALFLAASNRKTEMVGRLINAPVHADANLTDAEGNTPLMIAVKRNNWEIVRLLVTHADINLEQKNNVSFCILFSLSYCVTTRVWCI</sequence>
<dbReference type="InterPro" id="IPR047184">
    <property type="entry name" value="KANK1-4"/>
</dbReference>
<dbReference type="PANTHER" id="PTHR24168:SF21">
    <property type="entry name" value="KANK, ISOFORM D"/>
    <property type="match status" value="1"/>
</dbReference>
<dbReference type="InterPro" id="IPR036770">
    <property type="entry name" value="Ankyrin_rpt-contain_sf"/>
</dbReference>
<dbReference type="Proteomes" id="UP000281553">
    <property type="component" value="Unassembled WGS sequence"/>
</dbReference>
<evidence type="ECO:0000313" key="2">
    <source>
        <dbReference type="EMBL" id="VDN11413.1"/>
    </source>
</evidence>
<dbReference type="Pfam" id="PF12796">
    <property type="entry name" value="Ank_2"/>
    <property type="match status" value="1"/>
</dbReference>
<organism evidence="2 3">
    <name type="scientific">Dibothriocephalus latus</name>
    <name type="common">Fish tapeworm</name>
    <name type="synonym">Diphyllobothrium latum</name>
    <dbReference type="NCBI Taxonomy" id="60516"/>
    <lineage>
        <taxon>Eukaryota</taxon>
        <taxon>Metazoa</taxon>
        <taxon>Spiralia</taxon>
        <taxon>Lophotrochozoa</taxon>
        <taxon>Platyhelminthes</taxon>
        <taxon>Cestoda</taxon>
        <taxon>Eucestoda</taxon>
        <taxon>Diphyllobothriidea</taxon>
        <taxon>Diphyllobothriidae</taxon>
        <taxon>Dibothriocephalus</taxon>
    </lineage>
</organism>
<keyword evidence="3" id="KW-1185">Reference proteome</keyword>
<accession>A0A3P7LKQ4</accession>
<dbReference type="PROSITE" id="PS50297">
    <property type="entry name" value="ANK_REP_REGION"/>
    <property type="match status" value="1"/>
</dbReference>
<evidence type="ECO:0000256" key="1">
    <source>
        <dbReference type="PROSITE-ProRule" id="PRU00023"/>
    </source>
</evidence>
<dbReference type="GO" id="GO:0005856">
    <property type="term" value="C:cytoskeleton"/>
    <property type="evidence" value="ECO:0007669"/>
    <property type="project" value="TreeGrafter"/>
</dbReference>
<dbReference type="AlphaFoldDB" id="A0A3P7LKQ4"/>
<dbReference type="Gene3D" id="1.25.40.20">
    <property type="entry name" value="Ankyrin repeat-containing domain"/>
    <property type="match status" value="1"/>
</dbReference>
<dbReference type="GO" id="GO:0030837">
    <property type="term" value="P:negative regulation of actin filament polymerization"/>
    <property type="evidence" value="ECO:0007669"/>
    <property type="project" value="InterPro"/>
</dbReference>
<dbReference type="PANTHER" id="PTHR24168">
    <property type="entry name" value="KN MOTIF AND ANKYRIN REPEAT DOMAIN-CONTAINING"/>
    <property type="match status" value="1"/>
</dbReference>
<dbReference type="EMBL" id="UYRU01051389">
    <property type="protein sequence ID" value="VDN11413.1"/>
    <property type="molecule type" value="Genomic_DNA"/>
</dbReference>
<dbReference type="GO" id="GO:0005737">
    <property type="term" value="C:cytoplasm"/>
    <property type="evidence" value="ECO:0007669"/>
    <property type="project" value="TreeGrafter"/>
</dbReference>